<reference evidence="3" key="2">
    <citation type="submission" date="2019-06" db="EMBL/GenBank/DDBJ databases">
        <title>Genomics analysis of Aphanomyces spp. identifies a new class of oomycete effector associated with host adaptation.</title>
        <authorList>
            <person name="Gaulin E."/>
        </authorList>
    </citation>
    <scope>NUCLEOTIDE SEQUENCE</scope>
    <source>
        <strain evidence="3">CBS 578.67</strain>
    </source>
</reference>
<evidence type="ECO:0000256" key="2">
    <source>
        <dbReference type="SAM" id="Phobius"/>
    </source>
</evidence>
<gene>
    <name evidence="4" type="primary">Aste57867_11388</name>
    <name evidence="3" type="ORF">As57867_011346</name>
    <name evidence="4" type="ORF">ASTE57867_11388</name>
</gene>
<keyword evidence="2" id="KW-1133">Transmembrane helix</keyword>
<evidence type="ECO:0000256" key="1">
    <source>
        <dbReference type="SAM" id="MobiDB-lite"/>
    </source>
</evidence>
<dbReference type="EMBL" id="CAADRA010005299">
    <property type="protein sequence ID" value="VFT88249.1"/>
    <property type="molecule type" value="Genomic_DNA"/>
</dbReference>
<feature type="transmembrane region" description="Helical" evidence="2">
    <location>
        <begin position="30"/>
        <end position="53"/>
    </location>
</feature>
<evidence type="ECO:0000313" key="3">
    <source>
        <dbReference type="EMBL" id="KAF0697958.1"/>
    </source>
</evidence>
<dbReference type="EMBL" id="VJMH01005278">
    <property type="protein sequence ID" value="KAF0697958.1"/>
    <property type="molecule type" value="Genomic_DNA"/>
</dbReference>
<evidence type="ECO:0000313" key="5">
    <source>
        <dbReference type="Proteomes" id="UP000332933"/>
    </source>
</evidence>
<feature type="compositionally biased region" description="Basic and acidic residues" evidence="1">
    <location>
        <begin position="378"/>
        <end position="395"/>
    </location>
</feature>
<keyword evidence="2" id="KW-0472">Membrane</keyword>
<feature type="transmembrane region" description="Helical" evidence="2">
    <location>
        <begin position="212"/>
        <end position="233"/>
    </location>
</feature>
<name>A0A485KT67_9STRA</name>
<dbReference type="Proteomes" id="UP000332933">
    <property type="component" value="Unassembled WGS sequence"/>
</dbReference>
<protein>
    <submittedName>
        <fullName evidence="4">Aste57867_11388 protein</fullName>
    </submittedName>
</protein>
<feature type="transmembrane region" description="Helical" evidence="2">
    <location>
        <begin position="426"/>
        <end position="445"/>
    </location>
</feature>
<feature type="transmembrane region" description="Helical" evidence="2">
    <location>
        <begin position="105"/>
        <end position="128"/>
    </location>
</feature>
<feature type="transmembrane region" description="Helical" evidence="2">
    <location>
        <begin position="253"/>
        <end position="276"/>
    </location>
</feature>
<accession>A0A485KT67</accession>
<organism evidence="4 5">
    <name type="scientific">Aphanomyces stellatus</name>
    <dbReference type="NCBI Taxonomy" id="120398"/>
    <lineage>
        <taxon>Eukaryota</taxon>
        <taxon>Sar</taxon>
        <taxon>Stramenopiles</taxon>
        <taxon>Oomycota</taxon>
        <taxon>Saprolegniomycetes</taxon>
        <taxon>Saprolegniales</taxon>
        <taxon>Verrucalvaceae</taxon>
        <taxon>Aphanomyces</taxon>
    </lineage>
</organism>
<proteinExistence type="predicted"/>
<feature type="region of interest" description="Disordered" evidence="1">
    <location>
        <begin position="372"/>
        <end position="398"/>
    </location>
</feature>
<feature type="transmembrane region" description="Helical" evidence="2">
    <location>
        <begin position="451"/>
        <end position="471"/>
    </location>
</feature>
<evidence type="ECO:0000313" key="4">
    <source>
        <dbReference type="EMBL" id="VFT88249.1"/>
    </source>
</evidence>
<keyword evidence="2" id="KW-0812">Transmembrane</keyword>
<sequence length="679" mass="77895">MALDAAVRHLASAWSEKNSLFRVGDNISEWLVMLLMFLVVLGVILFEQVWHWLGHKLHPYPKYHEMMHKITSELMILGLLGLFVHLMSEAYWIDFYSKPVKAFKIADQTIFFVACALIIQALLIFYVMRQKNILIDQLELVSSHYVYRKAKDALNKDNFANWFQYEAKKRRALRVMRHKILRRFFLETYKLPEMFQFSWYLRMQQDSQIEHLIEIELTQWMLMLCVWCGYIATHNAVENGLLANDDDEQPTYVRVYVFIAFEILLSVIMGLMWLYINACLNAIYKHLGIYHNKDVLPKMRQVADAERVGKQTQADSIHQLEKMHYHMDMHAHGHQFFLAADQGVQLLGLALAKCGATKCCCKGKKAVTVSHGAGHGGGHADDSHHHESAEGEHHDHHAKIPTLSELTPVKLPFFSRKLLHYALKTVLMLNGLYVAIALNSIMFMLPDVPELDYTVLVIIIYAPLLLNAFYFGPRLMMRFVTLSTMWQLNPDNVSVMIGQYLGTIEKKTQMVDAVKSFLAKHHKTVHDLRMDLEKNGGTKDFVDIETFRVVLAHYGFHVSVFKFNAMIRLVFKTRGATVNYEQLLSLINGDVDVRVDQTVDMQTTETNKYHPDDYDFSFDDDDNGAVHEKHKAKAMASVAVDIDARQALHPIGRAEDFSTPAADGDLIHGPVGYAEHKAP</sequence>
<reference evidence="4 5" key="1">
    <citation type="submission" date="2019-03" db="EMBL/GenBank/DDBJ databases">
        <authorList>
            <person name="Gaulin E."/>
            <person name="Dumas B."/>
        </authorList>
    </citation>
    <scope>NUCLEOTIDE SEQUENCE [LARGE SCALE GENOMIC DNA]</scope>
    <source>
        <strain evidence="4">CBS 568.67</strain>
    </source>
</reference>
<feature type="transmembrane region" description="Helical" evidence="2">
    <location>
        <begin position="74"/>
        <end position="93"/>
    </location>
</feature>
<dbReference type="AlphaFoldDB" id="A0A485KT67"/>
<keyword evidence="5" id="KW-1185">Reference proteome</keyword>
<dbReference type="OrthoDB" id="68481at2759"/>